<sequence>MDSSADSDLTSASIIRVQREIILSPSSLMIFPDFPAYLYIAHKQGIPPYILPRTTVHHRPSTKA</sequence>
<evidence type="ECO:0000313" key="2">
    <source>
        <dbReference type="Proteomes" id="UP000053097"/>
    </source>
</evidence>
<proteinExistence type="predicted"/>
<evidence type="ECO:0000313" key="1">
    <source>
        <dbReference type="EMBL" id="EZA55974.1"/>
    </source>
</evidence>
<name>A0A026WLJ7_OOCBI</name>
<dbReference type="Proteomes" id="UP000053097">
    <property type="component" value="Unassembled WGS sequence"/>
</dbReference>
<gene>
    <name evidence="1" type="ORF">X777_03659</name>
</gene>
<keyword evidence="2" id="KW-1185">Reference proteome</keyword>
<reference evidence="1 2" key="1">
    <citation type="journal article" date="2014" name="Curr. Biol.">
        <title>The genome of the clonal raider ant Cerapachys biroi.</title>
        <authorList>
            <person name="Oxley P.R."/>
            <person name="Ji L."/>
            <person name="Fetter-Pruneda I."/>
            <person name="McKenzie S.K."/>
            <person name="Li C."/>
            <person name="Hu H."/>
            <person name="Zhang G."/>
            <person name="Kronauer D.J."/>
        </authorList>
    </citation>
    <scope>NUCLEOTIDE SEQUENCE [LARGE SCALE GENOMIC DNA]</scope>
</reference>
<accession>A0A026WLJ7</accession>
<organism evidence="1 2">
    <name type="scientific">Ooceraea biroi</name>
    <name type="common">Clonal raider ant</name>
    <name type="synonym">Cerapachys biroi</name>
    <dbReference type="NCBI Taxonomy" id="2015173"/>
    <lineage>
        <taxon>Eukaryota</taxon>
        <taxon>Metazoa</taxon>
        <taxon>Ecdysozoa</taxon>
        <taxon>Arthropoda</taxon>
        <taxon>Hexapoda</taxon>
        <taxon>Insecta</taxon>
        <taxon>Pterygota</taxon>
        <taxon>Neoptera</taxon>
        <taxon>Endopterygota</taxon>
        <taxon>Hymenoptera</taxon>
        <taxon>Apocrita</taxon>
        <taxon>Aculeata</taxon>
        <taxon>Formicoidea</taxon>
        <taxon>Formicidae</taxon>
        <taxon>Dorylinae</taxon>
        <taxon>Ooceraea</taxon>
    </lineage>
</organism>
<protein>
    <submittedName>
        <fullName evidence="1">Uncharacterized protein</fullName>
    </submittedName>
</protein>
<dbReference type="AlphaFoldDB" id="A0A026WLJ7"/>
<dbReference type="EMBL" id="KK107182">
    <property type="protein sequence ID" value="EZA55974.1"/>
    <property type="molecule type" value="Genomic_DNA"/>
</dbReference>